<keyword evidence="6" id="KW-0812">Transmembrane</keyword>
<keyword evidence="6" id="KW-1133">Transmembrane helix</keyword>
<evidence type="ECO:0000256" key="1">
    <source>
        <dbReference type="ARBA" id="ARBA00000085"/>
    </source>
</evidence>
<dbReference type="PANTHER" id="PTHR24421:SF63">
    <property type="entry name" value="SENSOR HISTIDINE KINASE DESK"/>
    <property type="match status" value="1"/>
</dbReference>
<gene>
    <name evidence="9" type="ORF">DAT561_0066</name>
</gene>
<protein>
    <recommendedName>
        <fullName evidence="2">histidine kinase</fullName>
        <ecNumber evidence="2">2.7.13.3</ecNumber>
    </recommendedName>
</protein>
<feature type="transmembrane region" description="Helical" evidence="6">
    <location>
        <begin position="12"/>
        <end position="32"/>
    </location>
</feature>
<dbReference type="Pfam" id="PF02518">
    <property type="entry name" value="HATPase_c"/>
    <property type="match status" value="1"/>
</dbReference>
<dbReference type="Proteomes" id="UP000269226">
    <property type="component" value="Chromosome"/>
</dbReference>
<keyword evidence="5" id="KW-0902">Two-component regulatory system</keyword>
<evidence type="ECO:0000256" key="3">
    <source>
        <dbReference type="ARBA" id="ARBA00022679"/>
    </source>
</evidence>
<proteinExistence type="predicted"/>
<dbReference type="Pfam" id="PF07730">
    <property type="entry name" value="HisKA_3"/>
    <property type="match status" value="1"/>
</dbReference>
<dbReference type="EC" id="2.7.13.3" evidence="2"/>
<dbReference type="SUPFAM" id="SSF55874">
    <property type="entry name" value="ATPase domain of HSP90 chaperone/DNA topoisomerase II/histidine kinase"/>
    <property type="match status" value="1"/>
</dbReference>
<feature type="domain" description="Histidine kinase/HSP90-like ATPase" evidence="7">
    <location>
        <begin position="281"/>
        <end position="365"/>
    </location>
</feature>
<dbReference type="GO" id="GO:0000155">
    <property type="term" value="F:phosphorelay sensor kinase activity"/>
    <property type="evidence" value="ECO:0007669"/>
    <property type="project" value="InterPro"/>
</dbReference>
<dbReference type="InterPro" id="IPR050482">
    <property type="entry name" value="Sensor_HK_TwoCompSys"/>
</dbReference>
<dbReference type="GeneID" id="57042635"/>
<evidence type="ECO:0000313" key="9">
    <source>
        <dbReference type="EMBL" id="BBC60236.1"/>
    </source>
</evidence>
<dbReference type="InterPro" id="IPR011712">
    <property type="entry name" value="Sig_transdc_His_kin_sub3_dim/P"/>
</dbReference>
<dbReference type="GO" id="GO:0046983">
    <property type="term" value="F:protein dimerization activity"/>
    <property type="evidence" value="ECO:0007669"/>
    <property type="project" value="InterPro"/>
</dbReference>
<dbReference type="InterPro" id="IPR036890">
    <property type="entry name" value="HATPase_C_sf"/>
</dbReference>
<evidence type="ECO:0000256" key="2">
    <source>
        <dbReference type="ARBA" id="ARBA00012438"/>
    </source>
</evidence>
<evidence type="ECO:0000313" key="10">
    <source>
        <dbReference type="Proteomes" id="UP000269226"/>
    </source>
</evidence>
<feature type="transmembrane region" description="Helical" evidence="6">
    <location>
        <begin position="105"/>
        <end position="125"/>
    </location>
</feature>
<dbReference type="RefSeq" id="WP_014372851.1">
    <property type="nucleotide sequence ID" value="NZ_AP018492.1"/>
</dbReference>
<dbReference type="InterPro" id="IPR003594">
    <property type="entry name" value="HATPase_dom"/>
</dbReference>
<evidence type="ECO:0000259" key="8">
    <source>
        <dbReference type="Pfam" id="PF07730"/>
    </source>
</evidence>
<dbReference type="EMBL" id="AP018492">
    <property type="protein sequence ID" value="BBC60236.1"/>
    <property type="molecule type" value="Genomic_DNA"/>
</dbReference>
<reference evidence="9 10" key="1">
    <citation type="submission" date="2018-01" db="EMBL/GenBank/DDBJ databases">
        <title>Whole genome sequence of Melissococcus plutonius DAT561.</title>
        <authorList>
            <person name="Okumura K."/>
            <person name="Takamatsu D."/>
            <person name="Okura M."/>
        </authorList>
    </citation>
    <scope>NUCLEOTIDE SEQUENCE [LARGE SCALE GENOMIC DNA]</scope>
    <source>
        <strain evidence="9 10">DAT561</strain>
    </source>
</reference>
<keyword evidence="4 9" id="KW-0418">Kinase</keyword>
<organism evidence="9 10">
    <name type="scientific">Melissococcus plutonius</name>
    <dbReference type="NCBI Taxonomy" id="33970"/>
    <lineage>
        <taxon>Bacteria</taxon>
        <taxon>Bacillati</taxon>
        <taxon>Bacillota</taxon>
        <taxon>Bacilli</taxon>
        <taxon>Lactobacillales</taxon>
        <taxon>Enterococcaceae</taxon>
        <taxon>Melissococcus</taxon>
    </lineage>
</organism>
<feature type="transmembrane region" description="Helical" evidence="6">
    <location>
        <begin position="66"/>
        <end position="93"/>
    </location>
</feature>
<dbReference type="PANTHER" id="PTHR24421">
    <property type="entry name" value="NITRATE/NITRITE SENSOR PROTEIN NARX-RELATED"/>
    <property type="match status" value="1"/>
</dbReference>
<evidence type="ECO:0000256" key="6">
    <source>
        <dbReference type="SAM" id="Phobius"/>
    </source>
</evidence>
<sequence>MNFLKQHILFPARFGFIPYFWLVFLFPVVIQLFSLDTSIKWLFFILLVIFLKAYRDGYEVQKYLSVDIVIQSIVACLFGIFQYNSYLFIFTAWEIGFLPITKRIFYKYLTIYYLCSAVSLASVLLTTRIRDGAFFVGISIAFIMALSTPLAAKALSESNRKIYRLDKQNRRLETIIRQNERERIARDLHDNLGQAFSIITLKSELAEKLLDHDLKQTKNELKDIADTSRKNLTLVRSIVANLQERTLAETMLEEEKNLQIANILLLSSGELETEIWPIDIQNTLSAVIKEAVTNIIRHSQATLTEIHFSESHINYLTTIKDNGKGFHVIKEGTYGLSGMRTRVTAKKGTIQINSRQGTMITITFSKE</sequence>
<name>A0A2Z5Y092_9ENTE</name>
<evidence type="ECO:0000256" key="5">
    <source>
        <dbReference type="ARBA" id="ARBA00023012"/>
    </source>
</evidence>
<accession>A0A2Z5Y092</accession>
<dbReference type="GO" id="GO:0016020">
    <property type="term" value="C:membrane"/>
    <property type="evidence" value="ECO:0007669"/>
    <property type="project" value="InterPro"/>
</dbReference>
<evidence type="ECO:0000259" key="7">
    <source>
        <dbReference type="Pfam" id="PF02518"/>
    </source>
</evidence>
<feature type="transmembrane region" description="Helical" evidence="6">
    <location>
        <begin position="38"/>
        <end position="54"/>
    </location>
</feature>
<dbReference type="Gene3D" id="1.20.5.1930">
    <property type="match status" value="1"/>
</dbReference>
<dbReference type="AlphaFoldDB" id="A0A2Z5Y092"/>
<dbReference type="CDD" id="cd16917">
    <property type="entry name" value="HATPase_UhpB-NarQ-NarX-like"/>
    <property type="match status" value="1"/>
</dbReference>
<comment type="catalytic activity">
    <reaction evidence="1">
        <text>ATP + protein L-histidine = ADP + protein N-phospho-L-histidine.</text>
        <dbReference type="EC" id="2.7.13.3"/>
    </reaction>
</comment>
<dbReference type="Gene3D" id="3.30.565.10">
    <property type="entry name" value="Histidine kinase-like ATPase, C-terminal domain"/>
    <property type="match status" value="1"/>
</dbReference>
<evidence type="ECO:0000256" key="4">
    <source>
        <dbReference type="ARBA" id="ARBA00022777"/>
    </source>
</evidence>
<keyword evidence="3" id="KW-0808">Transferase</keyword>
<feature type="domain" description="Signal transduction histidine kinase subgroup 3 dimerisation and phosphoacceptor" evidence="8">
    <location>
        <begin position="180"/>
        <end position="246"/>
    </location>
</feature>
<feature type="transmembrane region" description="Helical" evidence="6">
    <location>
        <begin position="132"/>
        <end position="152"/>
    </location>
</feature>
<keyword evidence="6" id="KW-0472">Membrane</keyword>